<dbReference type="Proteomes" id="UP000314294">
    <property type="component" value="Unassembled WGS sequence"/>
</dbReference>
<name>A0A4Z2GGK7_9TELE</name>
<dbReference type="EMBL" id="SRLO01000562">
    <property type="protein sequence ID" value="TNN52023.1"/>
    <property type="molecule type" value="Genomic_DNA"/>
</dbReference>
<evidence type="ECO:0000256" key="1">
    <source>
        <dbReference type="SAM" id="MobiDB-lite"/>
    </source>
</evidence>
<protein>
    <submittedName>
        <fullName evidence="2">Uncharacterized protein</fullName>
    </submittedName>
</protein>
<keyword evidence="3" id="KW-1185">Reference proteome</keyword>
<sequence length="159" mass="17786">MRAQLFRALEVLSETMKLSQNNVASLAIAENMEMVLFASGQRCVVTSTHKTEERSHGQEPEVQTSPLGHQAHPRAKPTAKMEADAFLGFVEEIEIEMEVLSALKVSERVAITPHDPSIITQVCEFRFLFPDRHITMFDSPVQQDNAGWFSGLPPSMSIF</sequence>
<feature type="compositionally biased region" description="Basic and acidic residues" evidence="1">
    <location>
        <begin position="49"/>
        <end position="59"/>
    </location>
</feature>
<evidence type="ECO:0000313" key="2">
    <source>
        <dbReference type="EMBL" id="TNN52023.1"/>
    </source>
</evidence>
<comment type="caution">
    <text evidence="2">The sequence shown here is derived from an EMBL/GenBank/DDBJ whole genome shotgun (WGS) entry which is preliminary data.</text>
</comment>
<feature type="region of interest" description="Disordered" evidence="1">
    <location>
        <begin position="47"/>
        <end position="75"/>
    </location>
</feature>
<dbReference type="OrthoDB" id="2384350at2759"/>
<accession>A0A4Z2GGK7</accession>
<gene>
    <name evidence="2" type="ORF">EYF80_037787</name>
</gene>
<proteinExistence type="predicted"/>
<dbReference type="AlphaFoldDB" id="A0A4Z2GGK7"/>
<reference evidence="2 3" key="1">
    <citation type="submission" date="2019-03" db="EMBL/GenBank/DDBJ databases">
        <title>First draft genome of Liparis tanakae, snailfish: a comprehensive survey of snailfish specific genes.</title>
        <authorList>
            <person name="Kim W."/>
            <person name="Song I."/>
            <person name="Jeong J.-H."/>
            <person name="Kim D."/>
            <person name="Kim S."/>
            <person name="Ryu S."/>
            <person name="Song J.Y."/>
            <person name="Lee S.K."/>
        </authorList>
    </citation>
    <scope>NUCLEOTIDE SEQUENCE [LARGE SCALE GENOMIC DNA]</scope>
    <source>
        <tissue evidence="2">Muscle</tissue>
    </source>
</reference>
<evidence type="ECO:0000313" key="3">
    <source>
        <dbReference type="Proteomes" id="UP000314294"/>
    </source>
</evidence>
<organism evidence="2 3">
    <name type="scientific">Liparis tanakae</name>
    <name type="common">Tanaka's snailfish</name>
    <dbReference type="NCBI Taxonomy" id="230148"/>
    <lineage>
        <taxon>Eukaryota</taxon>
        <taxon>Metazoa</taxon>
        <taxon>Chordata</taxon>
        <taxon>Craniata</taxon>
        <taxon>Vertebrata</taxon>
        <taxon>Euteleostomi</taxon>
        <taxon>Actinopterygii</taxon>
        <taxon>Neopterygii</taxon>
        <taxon>Teleostei</taxon>
        <taxon>Neoteleostei</taxon>
        <taxon>Acanthomorphata</taxon>
        <taxon>Eupercaria</taxon>
        <taxon>Perciformes</taxon>
        <taxon>Cottioidei</taxon>
        <taxon>Cottales</taxon>
        <taxon>Liparidae</taxon>
        <taxon>Liparis</taxon>
    </lineage>
</organism>